<feature type="transmembrane region" description="Helical" evidence="11">
    <location>
        <begin position="445"/>
        <end position="466"/>
    </location>
</feature>
<reference evidence="13 14" key="1">
    <citation type="submission" date="2019-08" db="EMBL/GenBank/DDBJ databases">
        <title>Deep-cultivation of Planctomycetes and their phenomic and genomic characterization uncovers novel biology.</title>
        <authorList>
            <person name="Wiegand S."/>
            <person name="Jogler M."/>
            <person name="Boedeker C."/>
            <person name="Pinto D."/>
            <person name="Vollmers J."/>
            <person name="Rivas-Marin E."/>
            <person name="Kohn T."/>
            <person name="Peeters S.H."/>
            <person name="Heuer A."/>
            <person name="Rast P."/>
            <person name="Oberbeckmann S."/>
            <person name="Bunk B."/>
            <person name="Jeske O."/>
            <person name="Meyerdierks A."/>
            <person name="Storesund J.E."/>
            <person name="Kallscheuer N."/>
            <person name="Luecker S."/>
            <person name="Lage O.M."/>
            <person name="Pohl T."/>
            <person name="Merkel B.J."/>
            <person name="Hornburger P."/>
            <person name="Mueller R.-W."/>
            <person name="Bruemmer F."/>
            <person name="Labrenz M."/>
            <person name="Spormann A.M."/>
            <person name="Op den Camp H."/>
            <person name="Overmann J."/>
            <person name="Amann R."/>
            <person name="Jetten M.S.M."/>
            <person name="Mascher T."/>
            <person name="Medema M.H."/>
            <person name="Devos D.P."/>
            <person name="Kaster A.-K."/>
            <person name="Ovreas L."/>
            <person name="Rohde M."/>
            <person name="Galperin M.Y."/>
            <person name="Jogler C."/>
        </authorList>
    </citation>
    <scope>NUCLEOTIDE SEQUENCE [LARGE SCALE GENOMIC DNA]</scope>
    <source>
        <strain evidence="13 14">Pr1d</strain>
    </source>
</reference>
<keyword evidence="12" id="KW-0732">Signal</keyword>
<dbReference type="InterPro" id="IPR051163">
    <property type="entry name" value="Sodium:Solute_Symporter_SSF"/>
</dbReference>
<dbReference type="PROSITE" id="PS50283">
    <property type="entry name" value="NA_SOLUT_SYMP_3"/>
    <property type="match status" value="1"/>
</dbReference>
<dbReference type="PANTHER" id="PTHR42985">
    <property type="entry name" value="SODIUM-COUPLED MONOCARBOXYLATE TRANSPORTER"/>
    <property type="match status" value="1"/>
</dbReference>
<dbReference type="InterPro" id="IPR006652">
    <property type="entry name" value="Kelch_1"/>
</dbReference>
<dbReference type="NCBIfam" id="TIGR00813">
    <property type="entry name" value="sss"/>
    <property type="match status" value="1"/>
</dbReference>
<evidence type="ECO:0000256" key="12">
    <source>
        <dbReference type="SAM" id="SignalP"/>
    </source>
</evidence>
<comment type="subcellular location">
    <subcellularLocation>
        <location evidence="1">Cell membrane</location>
        <topology evidence="1">Multi-pass membrane protein</topology>
    </subcellularLocation>
</comment>
<dbReference type="KEGG" id="bgok:Pr1d_47300"/>
<keyword evidence="6 11" id="KW-1133">Transmembrane helix</keyword>
<dbReference type="PANTHER" id="PTHR42985:SF40">
    <property type="entry name" value="LD47995P-RELATED"/>
    <property type="match status" value="1"/>
</dbReference>
<feature type="transmembrane region" description="Helical" evidence="11">
    <location>
        <begin position="411"/>
        <end position="433"/>
    </location>
</feature>
<dbReference type="OrthoDB" id="9810181at2"/>
<dbReference type="GO" id="GO:0005886">
    <property type="term" value="C:plasma membrane"/>
    <property type="evidence" value="ECO:0007669"/>
    <property type="project" value="UniProtKB-SubCell"/>
</dbReference>
<gene>
    <name evidence="13" type="primary">sglT_13</name>
    <name evidence="13" type="ORF">Pr1d_47300</name>
</gene>
<evidence type="ECO:0000313" key="13">
    <source>
        <dbReference type="EMBL" id="QEG37387.1"/>
    </source>
</evidence>
<dbReference type="Proteomes" id="UP000323917">
    <property type="component" value="Chromosome"/>
</dbReference>
<feature type="signal peptide" evidence="12">
    <location>
        <begin position="1"/>
        <end position="22"/>
    </location>
</feature>
<evidence type="ECO:0000256" key="1">
    <source>
        <dbReference type="ARBA" id="ARBA00004651"/>
    </source>
</evidence>
<keyword evidence="3" id="KW-0813">Transport</keyword>
<feature type="transmembrane region" description="Helical" evidence="11">
    <location>
        <begin position="825"/>
        <end position="846"/>
    </location>
</feature>
<dbReference type="CDD" id="cd11495">
    <property type="entry name" value="SLC5sbd_NIS-like_u3"/>
    <property type="match status" value="1"/>
</dbReference>
<evidence type="ECO:0000256" key="10">
    <source>
        <dbReference type="ARBA" id="ARBA00023201"/>
    </source>
</evidence>
<keyword evidence="10" id="KW-0739">Sodium transport</keyword>
<feature type="transmembrane region" description="Helical" evidence="11">
    <location>
        <begin position="773"/>
        <end position="793"/>
    </location>
</feature>
<feature type="transmembrane region" description="Helical" evidence="11">
    <location>
        <begin position="486"/>
        <end position="513"/>
    </location>
</feature>
<evidence type="ECO:0000256" key="2">
    <source>
        <dbReference type="ARBA" id="ARBA00006434"/>
    </source>
</evidence>
<dbReference type="Gene3D" id="2.120.10.80">
    <property type="entry name" value="Kelch-type beta propeller"/>
    <property type="match status" value="1"/>
</dbReference>
<feature type="transmembrane region" description="Helical" evidence="11">
    <location>
        <begin position="553"/>
        <end position="570"/>
    </location>
</feature>
<evidence type="ECO:0000256" key="5">
    <source>
        <dbReference type="ARBA" id="ARBA00022692"/>
    </source>
</evidence>
<evidence type="ECO:0000256" key="3">
    <source>
        <dbReference type="ARBA" id="ARBA00022448"/>
    </source>
</evidence>
<dbReference type="RefSeq" id="WP_148075634.1">
    <property type="nucleotide sequence ID" value="NZ_CP042913.1"/>
</dbReference>
<feature type="transmembrane region" description="Helical" evidence="11">
    <location>
        <begin position="601"/>
        <end position="620"/>
    </location>
</feature>
<comment type="similarity">
    <text evidence="2">Belongs to the sodium:solute symporter (SSF) (TC 2.A.21) family.</text>
</comment>
<protein>
    <submittedName>
        <fullName evidence="13">Sodium/glucose cotransporter</fullName>
    </submittedName>
</protein>
<dbReference type="EMBL" id="CP042913">
    <property type="protein sequence ID" value="QEG37387.1"/>
    <property type="molecule type" value="Genomic_DNA"/>
</dbReference>
<keyword evidence="4" id="KW-1003">Cell membrane</keyword>
<feature type="transmembrane region" description="Helical" evidence="11">
    <location>
        <begin position="375"/>
        <end position="395"/>
    </location>
</feature>
<keyword evidence="9 11" id="KW-0472">Membrane</keyword>
<evidence type="ECO:0000256" key="7">
    <source>
        <dbReference type="ARBA" id="ARBA00023053"/>
    </source>
</evidence>
<dbReference type="Gene3D" id="1.20.1730.10">
    <property type="entry name" value="Sodium/glucose cotransporter"/>
    <property type="match status" value="1"/>
</dbReference>
<keyword evidence="14" id="KW-1185">Reference proteome</keyword>
<dbReference type="Pfam" id="PF00474">
    <property type="entry name" value="SSF"/>
    <property type="match status" value="1"/>
</dbReference>
<feature type="transmembrane region" description="Helical" evidence="11">
    <location>
        <begin position="686"/>
        <end position="707"/>
    </location>
</feature>
<dbReference type="InterPro" id="IPR038377">
    <property type="entry name" value="Na/Glc_symporter_sf"/>
</dbReference>
<dbReference type="InterPro" id="IPR001734">
    <property type="entry name" value="Na/solute_symporter"/>
</dbReference>
<proteinExistence type="inferred from homology"/>
<organism evidence="13 14">
    <name type="scientific">Bythopirellula goksoeyrii</name>
    <dbReference type="NCBI Taxonomy" id="1400387"/>
    <lineage>
        <taxon>Bacteria</taxon>
        <taxon>Pseudomonadati</taxon>
        <taxon>Planctomycetota</taxon>
        <taxon>Planctomycetia</taxon>
        <taxon>Pirellulales</taxon>
        <taxon>Lacipirellulaceae</taxon>
        <taxon>Bythopirellula</taxon>
    </lineage>
</organism>
<feature type="transmembrane region" description="Helical" evidence="11">
    <location>
        <begin position="525"/>
        <end position="546"/>
    </location>
</feature>
<dbReference type="SUPFAM" id="SSF117281">
    <property type="entry name" value="Kelch motif"/>
    <property type="match status" value="1"/>
</dbReference>
<evidence type="ECO:0000256" key="4">
    <source>
        <dbReference type="ARBA" id="ARBA00022475"/>
    </source>
</evidence>
<dbReference type="GO" id="GO:0006814">
    <property type="term" value="P:sodium ion transport"/>
    <property type="evidence" value="ECO:0007669"/>
    <property type="project" value="UniProtKB-KW"/>
</dbReference>
<evidence type="ECO:0000256" key="11">
    <source>
        <dbReference type="SAM" id="Phobius"/>
    </source>
</evidence>
<keyword evidence="5 11" id="KW-0812">Transmembrane</keyword>
<evidence type="ECO:0000313" key="14">
    <source>
        <dbReference type="Proteomes" id="UP000323917"/>
    </source>
</evidence>
<dbReference type="GO" id="GO:0015293">
    <property type="term" value="F:symporter activity"/>
    <property type="evidence" value="ECO:0007669"/>
    <property type="project" value="TreeGrafter"/>
</dbReference>
<accession>A0A5B9QEB9</accession>
<evidence type="ECO:0000256" key="6">
    <source>
        <dbReference type="ARBA" id="ARBA00022989"/>
    </source>
</evidence>
<dbReference type="InterPro" id="IPR015915">
    <property type="entry name" value="Kelch-typ_b-propeller"/>
</dbReference>
<evidence type="ECO:0000256" key="8">
    <source>
        <dbReference type="ARBA" id="ARBA00023065"/>
    </source>
</evidence>
<sequence length="878" mass="94359" precursor="true">MRISLLFTYLLAATASLPTAIAQTSSSSATLKATLQWQSLPDLPDALGVAGPFVGVHSDTLIVAGGANFPEPHWENDKSWHADAWVMTREADGSLQWRTGLALDHPVAYGAVAATSRGVVCMGGDDGQQVAQRCFVIVWDAAQETIEQRPLPQLPEPCAYGAATAIGEVVYLACGQRGATLDTASNHLWRLDPSADSPQWEVLPPCPGPPRAFNMTVAQHNGFDTCIYVFGGRRQKADVAGPSGVEPLHDLYEYNPHLNLWRRRADLPQPLMAGTAVAVGQSHLFALSGADGTLMTRADSLKLDHPGFPKRMLAYHTITDTWIDAGETPANPVATPVVRWGDRFILASGEIKPRVCTSEVWAVAPTIGAEPFGSVNFTVLTLYLLAMVGVGVYFASKNKDTDDYFRGGKKMLWWASGCSIFATMLSSVTFMAIPAKAYAQDQVYLLGNLMIPVVAPIAVYLALPFFRRIDATSAYEYLEKRFNRPVRLFASASFTLFHIFRMGIVMSLAALALATITPLTPTQSVLIMGVLSVIYCTLGGVEAVIWTDTIQTVVLLGGALICFAVMIAGSDGGAGDFFSTALGDGKLHFANFHLDPTSASLAIWVVLIGGIGQNISSYTADQAVVQRYMTTPDERRAAGSIWFAALLSIPATFLFYYMGTGLYVFYKSHPERLDPTFMTDQILPLFIANELPMGVAGLIVAGIFAAAQSTVSTSMNSTATAVVTDFLRPFNLLQSERAYLNSARALTFGFGVLGTVIGLLFVSTEIRSLFDQFLKVIGLFMGVLGGLFALGVLTRRVSGWAALLGAVFGAAVMGLLPIYSNINSFLYAAIGIAVCFGVGYLLSLFLPAPAHDIEGLTLLKQPEPISSIVTSEQTKSHT</sequence>
<dbReference type="SMART" id="SM00612">
    <property type="entry name" value="Kelch"/>
    <property type="match status" value="2"/>
</dbReference>
<feature type="chain" id="PRO_5023093661" evidence="12">
    <location>
        <begin position="23"/>
        <end position="878"/>
    </location>
</feature>
<name>A0A5B9QEB9_9BACT</name>
<dbReference type="AlphaFoldDB" id="A0A5B9QEB9"/>
<keyword evidence="8" id="KW-0406">Ion transport</keyword>
<feature type="transmembrane region" description="Helical" evidence="11">
    <location>
        <begin position="800"/>
        <end position="819"/>
    </location>
</feature>
<evidence type="ECO:0000256" key="9">
    <source>
        <dbReference type="ARBA" id="ARBA00023136"/>
    </source>
</evidence>
<feature type="transmembrane region" description="Helical" evidence="11">
    <location>
        <begin position="641"/>
        <end position="666"/>
    </location>
</feature>
<feature type="transmembrane region" description="Helical" evidence="11">
    <location>
        <begin position="738"/>
        <end position="761"/>
    </location>
</feature>
<keyword evidence="7" id="KW-0915">Sodium</keyword>